<dbReference type="InterPro" id="IPR035418">
    <property type="entry name" value="AraC-bd_2"/>
</dbReference>
<evidence type="ECO:0000313" key="6">
    <source>
        <dbReference type="EMBL" id="USS42699.1"/>
    </source>
</evidence>
<dbReference type="InterPro" id="IPR050204">
    <property type="entry name" value="AraC_XylS_family_regulators"/>
</dbReference>
<dbReference type="SMART" id="SM00342">
    <property type="entry name" value="HTH_ARAC"/>
    <property type="match status" value="1"/>
</dbReference>
<name>A0AAP9Y0R9_BURGL</name>
<dbReference type="GO" id="GO:0043565">
    <property type="term" value="F:sequence-specific DNA binding"/>
    <property type="evidence" value="ECO:0007669"/>
    <property type="project" value="InterPro"/>
</dbReference>
<keyword evidence="8" id="KW-1185">Reference proteome</keyword>
<evidence type="ECO:0000313" key="7">
    <source>
        <dbReference type="Proteomes" id="UP000594892"/>
    </source>
</evidence>
<dbReference type="Proteomes" id="UP000594892">
    <property type="component" value="Chromosome 1"/>
</dbReference>
<evidence type="ECO:0000256" key="1">
    <source>
        <dbReference type="ARBA" id="ARBA00023015"/>
    </source>
</evidence>
<dbReference type="InterPro" id="IPR018060">
    <property type="entry name" value="HTH_AraC"/>
</dbReference>
<evidence type="ECO:0000313" key="8">
    <source>
        <dbReference type="Proteomes" id="UP001056386"/>
    </source>
</evidence>
<feature type="domain" description="HTH araC/xylS-type" evidence="4">
    <location>
        <begin position="228"/>
        <end position="328"/>
    </location>
</feature>
<dbReference type="PANTHER" id="PTHR46796:SF12">
    <property type="entry name" value="HTH-TYPE DNA-BINDING TRANSCRIPTIONAL ACTIVATOR EUTR"/>
    <property type="match status" value="1"/>
</dbReference>
<dbReference type="Pfam" id="PF14525">
    <property type="entry name" value="AraC_binding_2"/>
    <property type="match status" value="1"/>
</dbReference>
<evidence type="ECO:0000256" key="2">
    <source>
        <dbReference type="ARBA" id="ARBA00023125"/>
    </source>
</evidence>
<dbReference type="Pfam" id="PF12833">
    <property type="entry name" value="HTH_18"/>
    <property type="match status" value="1"/>
</dbReference>
<dbReference type="InterPro" id="IPR018062">
    <property type="entry name" value="HTH_AraC-typ_CS"/>
</dbReference>
<evidence type="ECO:0000256" key="3">
    <source>
        <dbReference type="ARBA" id="ARBA00023163"/>
    </source>
</evidence>
<protein>
    <submittedName>
        <fullName evidence="5">Helix-turn-helix domain-containing protein</fullName>
    </submittedName>
</protein>
<organism evidence="5 7">
    <name type="scientific">Burkholderia glumae</name>
    <name type="common">Pseudomonas glumae</name>
    <dbReference type="NCBI Taxonomy" id="337"/>
    <lineage>
        <taxon>Bacteria</taxon>
        <taxon>Pseudomonadati</taxon>
        <taxon>Pseudomonadota</taxon>
        <taxon>Betaproteobacteria</taxon>
        <taxon>Burkholderiales</taxon>
        <taxon>Burkholderiaceae</taxon>
        <taxon>Burkholderia</taxon>
    </lineage>
</organism>
<dbReference type="Proteomes" id="UP001056386">
    <property type="component" value="Chromosome 2"/>
</dbReference>
<keyword evidence="2" id="KW-0238">DNA-binding</keyword>
<evidence type="ECO:0000313" key="5">
    <source>
        <dbReference type="EMBL" id="QPQ91202.1"/>
    </source>
</evidence>
<dbReference type="GO" id="GO:0003700">
    <property type="term" value="F:DNA-binding transcription factor activity"/>
    <property type="evidence" value="ECO:0007669"/>
    <property type="project" value="InterPro"/>
</dbReference>
<dbReference type="GeneID" id="45693865"/>
<keyword evidence="3" id="KW-0804">Transcription</keyword>
<dbReference type="PROSITE" id="PS01124">
    <property type="entry name" value="HTH_ARAC_FAMILY_2"/>
    <property type="match status" value="1"/>
</dbReference>
<sequence length="334" mass="37449">MHTSAVNEARGIDALRHDLEGARDWMASICGPHALRARSPDKLQFHHSGTVMRSMASTLGYVEYGTDVTVSVDKAAPLNCYSVSLPLSGYQELSAQGRRWLSDQDHGIVLSPHERQDLAITGNCRKIIVAIPGQALRQVLEGLLQRPLQAPLTFEPRMSAAEGDQAAWWRMVRFLLAELERAAPLLEHQQMAENLEQALIKGLLLCQPHNYSPALAGLVQPACPHYLLRARQFIHDNAREDIALEDIEQAAGVSRYKLFEGFRHHFGQAPMAYLKGHRLEAVRREMLGDRSERNVSAIAMNWGFSHLGRFSSDYKQRFGETPSQTLKRATRRAA</sequence>
<dbReference type="RefSeq" id="WP_015878104.1">
    <property type="nucleotide sequence ID" value="NZ_CP021075.1"/>
</dbReference>
<gene>
    <name evidence="5" type="ORF">I6H06_05655</name>
    <name evidence="6" type="ORF">NFI99_10975</name>
</gene>
<dbReference type="InterPro" id="IPR009057">
    <property type="entry name" value="Homeodomain-like_sf"/>
</dbReference>
<dbReference type="PROSITE" id="PS00041">
    <property type="entry name" value="HTH_ARAC_FAMILY_1"/>
    <property type="match status" value="1"/>
</dbReference>
<proteinExistence type="predicted"/>
<reference evidence="5 7" key="1">
    <citation type="submission" date="2020-12" db="EMBL/GenBank/DDBJ databases">
        <title>FDA dAtabase for Regulatory Grade micrObial Sequences (FDA-ARGOS): Supporting development and validation of Infectious Disease Dx tests.</title>
        <authorList>
            <person name="Minogue T."/>
            <person name="Wolcott M."/>
            <person name="Wasieloski L."/>
            <person name="Aguilar W."/>
            <person name="Moore D."/>
            <person name="Jaissle J."/>
            <person name="Tallon L."/>
            <person name="Sadzewicz L."/>
            <person name="Zhao X."/>
            <person name="Boylan J."/>
            <person name="Ott S."/>
            <person name="Bowen H."/>
            <person name="Vavikolanu K."/>
            <person name="Mehta A."/>
            <person name="Aluvathingal J."/>
            <person name="Nadendla S."/>
            <person name="Yan Y."/>
            <person name="Sichtig H."/>
        </authorList>
    </citation>
    <scope>NUCLEOTIDE SEQUENCE [LARGE SCALE GENOMIC DNA]</scope>
    <source>
        <strain evidence="5 7">FDAARGOS_949</strain>
    </source>
</reference>
<dbReference type="PANTHER" id="PTHR46796">
    <property type="entry name" value="HTH-TYPE TRANSCRIPTIONAL ACTIVATOR RHAS-RELATED"/>
    <property type="match status" value="1"/>
</dbReference>
<reference evidence="6" key="2">
    <citation type="submission" date="2022-06" db="EMBL/GenBank/DDBJ databases">
        <title>Draft genome sequence of Burkholderia glumae strain GR20004 isolated from rice panicle showing bacterial panicle blight.</title>
        <authorList>
            <person name="Choi S.Y."/>
            <person name="Lee Y.H."/>
        </authorList>
    </citation>
    <scope>NUCLEOTIDE SEQUENCE</scope>
    <source>
        <strain evidence="6">GR20004</strain>
    </source>
</reference>
<dbReference type="AlphaFoldDB" id="A0AAP9Y0R9"/>
<dbReference type="EMBL" id="CP065600">
    <property type="protein sequence ID" value="QPQ91202.1"/>
    <property type="molecule type" value="Genomic_DNA"/>
</dbReference>
<dbReference type="Gene3D" id="1.10.10.60">
    <property type="entry name" value="Homeodomain-like"/>
    <property type="match status" value="1"/>
</dbReference>
<accession>A0AAP9Y0R9</accession>
<keyword evidence="1" id="KW-0805">Transcription regulation</keyword>
<dbReference type="EMBL" id="CP099583">
    <property type="protein sequence ID" value="USS42699.1"/>
    <property type="molecule type" value="Genomic_DNA"/>
</dbReference>
<evidence type="ECO:0000259" key="4">
    <source>
        <dbReference type="PROSITE" id="PS01124"/>
    </source>
</evidence>
<dbReference type="SUPFAM" id="SSF46689">
    <property type="entry name" value="Homeodomain-like"/>
    <property type="match status" value="2"/>
</dbReference>